<evidence type="ECO:0000313" key="3">
    <source>
        <dbReference type="Proteomes" id="UP000199470"/>
    </source>
</evidence>
<dbReference type="InterPro" id="IPR024409">
    <property type="entry name" value="DUF3833"/>
</dbReference>
<evidence type="ECO:0008006" key="4">
    <source>
        <dbReference type="Google" id="ProtNLM"/>
    </source>
</evidence>
<sequence length="186" mass="20249">MRLLNTATASALLAGAACALLLGGCSAPVPPGHYAAQLPALDIERYFNGTLDVHGMYQDRAGTVQKRFTVLMRCRWENGVGTLDEQFRYADGSSQQRVWTLRRTGPGEYVGTAPDVVGQAAVTVAGNAMRLRYVLALPVDGTVYHVDFDDWMYLIDDQVMLNRAGMSKFGFGLGSLTVAFRRRGAP</sequence>
<gene>
    <name evidence="2" type="ORF">SAMN02982985_02720</name>
</gene>
<dbReference type="AlphaFoldDB" id="A0A1I4N2Y1"/>
<dbReference type="OrthoDB" id="5296954at2"/>
<name>A0A1I4N2Y1_9BURK</name>
<keyword evidence="1" id="KW-0732">Signal</keyword>
<evidence type="ECO:0000256" key="1">
    <source>
        <dbReference type="SAM" id="SignalP"/>
    </source>
</evidence>
<keyword evidence="3" id="KW-1185">Reference proteome</keyword>
<feature type="signal peptide" evidence="1">
    <location>
        <begin position="1"/>
        <end position="19"/>
    </location>
</feature>
<feature type="chain" id="PRO_5011607114" description="DUF3833 domain-containing protein" evidence="1">
    <location>
        <begin position="20"/>
        <end position="186"/>
    </location>
</feature>
<proteinExistence type="predicted"/>
<dbReference type="EMBL" id="FOTW01000012">
    <property type="protein sequence ID" value="SFM09570.1"/>
    <property type="molecule type" value="Genomic_DNA"/>
</dbReference>
<dbReference type="RefSeq" id="WP_093388233.1">
    <property type="nucleotide sequence ID" value="NZ_FOTW01000012.1"/>
</dbReference>
<dbReference type="PROSITE" id="PS51257">
    <property type="entry name" value="PROKAR_LIPOPROTEIN"/>
    <property type="match status" value="1"/>
</dbReference>
<protein>
    <recommendedName>
        <fullName evidence="4">DUF3833 domain-containing protein</fullName>
    </recommendedName>
</protein>
<dbReference type="Pfam" id="PF12915">
    <property type="entry name" value="DUF3833"/>
    <property type="match status" value="1"/>
</dbReference>
<reference evidence="2 3" key="1">
    <citation type="submission" date="2016-10" db="EMBL/GenBank/DDBJ databases">
        <authorList>
            <person name="de Groot N.N."/>
        </authorList>
    </citation>
    <scope>NUCLEOTIDE SEQUENCE [LARGE SCALE GENOMIC DNA]</scope>
    <source>
        <strain evidence="2 3">ATCC 43154</strain>
    </source>
</reference>
<evidence type="ECO:0000313" key="2">
    <source>
        <dbReference type="EMBL" id="SFM09570.1"/>
    </source>
</evidence>
<organism evidence="2 3">
    <name type="scientific">Rugamonas rubra</name>
    <dbReference type="NCBI Taxonomy" id="758825"/>
    <lineage>
        <taxon>Bacteria</taxon>
        <taxon>Pseudomonadati</taxon>
        <taxon>Pseudomonadota</taxon>
        <taxon>Betaproteobacteria</taxon>
        <taxon>Burkholderiales</taxon>
        <taxon>Oxalobacteraceae</taxon>
        <taxon>Telluria group</taxon>
        <taxon>Rugamonas</taxon>
    </lineage>
</organism>
<accession>A0A1I4N2Y1</accession>
<dbReference type="Proteomes" id="UP000199470">
    <property type="component" value="Unassembled WGS sequence"/>
</dbReference>
<dbReference type="STRING" id="758825.SAMN02982985_02720"/>